<dbReference type="Proteomes" id="UP000249723">
    <property type="component" value="Unassembled WGS sequence"/>
</dbReference>
<dbReference type="AlphaFoldDB" id="A0A2X0LRK5"/>
<protein>
    <submittedName>
        <fullName evidence="1">BZ3500_MvSof-1268-A1-R1_Chr8-1g09924 protein</fullName>
    </submittedName>
</protein>
<name>A0A2X0LRK5_9BASI</name>
<accession>A0A2X0LRK5</accession>
<evidence type="ECO:0000313" key="2">
    <source>
        <dbReference type="Proteomes" id="UP000249723"/>
    </source>
</evidence>
<dbReference type="EMBL" id="FMWP01000087">
    <property type="protein sequence ID" value="SCZ95981.1"/>
    <property type="molecule type" value="Genomic_DNA"/>
</dbReference>
<organism evidence="1 2">
    <name type="scientific">Microbotryum saponariae</name>
    <dbReference type="NCBI Taxonomy" id="289078"/>
    <lineage>
        <taxon>Eukaryota</taxon>
        <taxon>Fungi</taxon>
        <taxon>Dikarya</taxon>
        <taxon>Basidiomycota</taxon>
        <taxon>Pucciniomycotina</taxon>
        <taxon>Microbotryomycetes</taxon>
        <taxon>Microbotryales</taxon>
        <taxon>Microbotryaceae</taxon>
        <taxon>Microbotryum</taxon>
    </lineage>
</organism>
<sequence>MSSTSFITGTGLKKWKPTVCAARDPAAAAILVREIDEVLEARIACVGVVCASSAKIFSLRDRFSDTAWG</sequence>
<gene>
    <name evidence="1" type="ORF">BZ3500_MVSOF-1268-A1-R1_CHR8-1G09924</name>
</gene>
<keyword evidence="2" id="KW-1185">Reference proteome</keyword>
<evidence type="ECO:0000313" key="1">
    <source>
        <dbReference type="EMBL" id="SCZ95981.1"/>
    </source>
</evidence>
<proteinExistence type="predicted"/>
<reference evidence="2" key="1">
    <citation type="submission" date="2016-10" db="EMBL/GenBank/DDBJ databases">
        <authorList>
            <person name="Jeantristanb JTB J.-T."/>
            <person name="Ricardo R."/>
        </authorList>
    </citation>
    <scope>NUCLEOTIDE SEQUENCE [LARGE SCALE GENOMIC DNA]</scope>
</reference>